<keyword evidence="2" id="KW-0560">Oxidoreductase</keyword>
<dbReference type="AlphaFoldDB" id="A0A560KX55"/>
<dbReference type="InterPro" id="IPR037523">
    <property type="entry name" value="VOC_core"/>
</dbReference>
<organism evidence="2 3">
    <name type="scientific">Bradyrhizobium macuxiense</name>
    <dbReference type="NCBI Taxonomy" id="1755647"/>
    <lineage>
        <taxon>Bacteria</taxon>
        <taxon>Pseudomonadati</taxon>
        <taxon>Pseudomonadota</taxon>
        <taxon>Alphaproteobacteria</taxon>
        <taxon>Hyphomicrobiales</taxon>
        <taxon>Nitrobacteraceae</taxon>
        <taxon>Bradyrhizobium</taxon>
    </lineage>
</organism>
<protein>
    <submittedName>
        <fullName evidence="2">Catechol 2,3-dioxygenase-like lactoylglutathione lyase family enzyme</fullName>
    </submittedName>
</protein>
<sequence>MSTMPLDELKKATSTLSGTWISEVVLQTARFDEMKTWYEAVLGRPFNFETAPKDPTKAKRPDLGDKQVRASDIRACFMKLDPSFPYGGTFALFELPWLDRAPGTDPGLNHMQFKNADLDTLIKRLELLRDGGIHPQRSANHGPGLSFYFKDPDKNVVEFCINNFASLEETLKFTQSERFRNNPSGLELDRDEFIARYRSGVPQDQLLAI</sequence>
<dbReference type="PROSITE" id="PS51819">
    <property type="entry name" value="VOC"/>
    <property type="match status" value="1"/>
</dbReference>
<dbReference type="RefSeq" id="WP_146992348.1">
    <property type="nucleotide sequence ID" value="NZ_VITY01000020.1"/>
</dbReference>
<keyword evidence="3" id="KW-1185">Reference proteome</keyword>
<dbReference type="InterPro" id="IPR029068">
    <property type="entry name" value="Glyas_Bleomycin-R_OHBP_Dase"/>
</dbReference>
<name>A0A560KX55_9BRAD</name>
<dbReference type="Pfam" id="PF00903">
    <property type="entry name" value="Glyoxalase"/>
    <property type="match status" value="1"/>
</dbReference>
<dbReference type="EMBL" id="VITY01000020">
    <property type="protein sequence ID" value="TWB87813.1"/>
    <property type="molecule type" value="Genomic_DNA"/>
</dbReference>
<evidence type="ECO:0000259" key="1">
    <source>
        <dbReference type="PROSITE" id="PS51819"/>
    </source>
</evidence>
<evidence type="ECO:0000313" key="3">
    <source>
        <dbReference type="Proteomes" id="UP000321304"/>
    </source>
</evidence>
<comment type="caution">
    <text evidence="2">The sequence shown here is derived from an EMBL/GenBank/DDBJ whole genome shotgun (WGS) entry which is preliminary data.</text>
</comment>
<evidence type="ECO:0000313" key="2">
    <source>
        <dbReference type="EMBL" id="TWB87813.1"/>
    </source>
</evidence>
<dbReference type="Proteomes" id="UP000321304">
    <property type="component" value="Unassembled WGS sequence"/>
</dbReference>
<dbReference type="GO" id="GO:0051213">
    <property type="term" value="F:dioxygenase activity"/>
    <property type="evidence" value="ECO:0007669"/>
    <property type="project" value="UniProtKB-KW"/>
</dbReference>
<keyword evidence="2" id="KW-0456">Lyase</keyword>
<dbReference type="InterPro" id="IPR004360">
    <property type="entry name" value="Glyas_Fos-R_dOase_dom"/>
</dbReference>
<keyword evidence="2" id="KW-0223">Dioxygenase</keyword>
<dbReference type="OrthoDB" id="5243302at2"/>
<accession>A0A560KX55</accession>
<reference evidence="2 3" key="1">
    <citation type="submission" date="2019-06" db="EMBL/GenBank/DDBJ databases">
        <title>Genomic Encyclopedia of Type Strains, Phase IV (KMG-V): Genome sequencing to study the core and pangenomes of soil and plant-associated prokaryotes.</title>
        <authorList>
            <person name="Whitman W."/>
        </authorList>
    </citation>
    <scope>NUCLEOTIDE SEQUENCE [LARGE SCALE GENOMIC DNA]</scope>
    <source>
        <strain evidence="2 3">BR 10355</strain>
    </source>
</reference>
<proteinExistence type="predicted"/>
<dbReference type="SUPFAM" id="SSF54593">
    <property type="entry name" value="Glyoxalase/Bleomycin resistance protein/Dihydroxybiphenyl dioxygenase"/>
    <property type="match status" value="1"/>
</dbReference>
<dbReference type="Gene3D" id="3.10.180.10">
    <property type="entry name" value="2,3-Dihydroxybiphenyl 1,2-Dioxygenase, domain 1"/>
    <property type="match status" value="1"/>
</dbReference>
<gene>
    <name evidence="2" type="ORF">FBZ93_120111</name>
</gene>
<dbReference type="GO" id="GO:0016829">
    <property type="term" value="F:lyase activity"/>
    <property type="evidence" value="ECO:0007669"/>
    <property type="project" value="UniProtKB-KW"/>
</dbReference>
<feature type="domain" description="VOC" evidence="1">
    <location>
        <begin position="20"/>
        <end position="162"/>
    </location>
</feature>